<feature type="compositionally biased region" description="Basic residues" evidence="1">
    <location>
        <begin position="349"/>
        <end position="371"/>
    </location>
</feature>
<dbReference type="PANTHER" id="PTHR44167">
    <property type="entry name" value="OVARIAN-SPECIFIC SERINE/THREONINE-PROTEIN KINASE LOK-RELATED"/>
    <property type="match status" value="1"/>
</dbReference>
<dbReference type="SUPFAM" id="SSF56112">
    <property type="entry name" value="Protein kinase-like (PK-like)"/>
    <property type="match status" value="1"/>
</dbReference>
<dbReference type="PROSITE" id="PS00108">
    <property type="entry name" value="PROTEIN_KINASE_ST"/>
    <property type="match status" value="1"/>
</dbReference>
<dbReference type="CDD" id="cd00180">
    <property type="entry name" value="PKc"/>
    <property type="match status" value="1"/>
</dbReference>
<dbReference type="AlphaFoldDB" id="A0A6C0K6E2"/>
<sequence length="371" mass="41972">MPTGLTLAGFNENNNNINVLTRGLQALSGIITSPIQSVGTTIQVISADTEETLELPLKSKVLGSGLEADIMETSIGRTKYALKQYKSYTVDGLVNSLRAHYIASNKDTPNPIIICLHAIICSDNIKSRISIGTDIIPDNFFYRRTEPVPSEHETYCYALFEYIDGVTMYDYKNKESELVPLTQQLFHAVHYLHTIGIAHRDIKPSNVMITRDGRLKLIDLGSACFIGQCGKGASTKEYTMSKYYTSINTRTQNDFAFNNDIYACLLTIYYMLSSSDKFSAPRDSLWPQNDNAGYMKIPSQYRAVLSKYIDTVSGRAAKPIIDIAECKVFMDSFLAEFNAAQNTRSEGGRRRKYKQTRKCKHWQRQTKRRKY</sequence>
<dbReference type="GO" id="GO:0004674">
    <property type="term" value="F:protein serine/threonine kinase activity"/>
    <property type="evidence" value="ECO:0007669"/>
    <property type="project" value="TreeGrafter"/>
</dbReference>
<dbReference type="PROSITE" id="PS50011">
    <property type="entry name" value="PROTEIN_KINASE_DOM"/>
    <property type="match status" value="1"/>
</dbReference>
<evidence type="ECO:0000256" key="1">
    <source>
        <dbReference type="SAM" id="MobiDB-lite"/>
    </source>
</evidence>
<dbReference type="EMBL" id="MN740798">
    <property type="protein sequence ID" value="QHU12277.1"/>
    <property type="molecule type" value="Genomic_DNA"/>
</dbReference>
<dbReference type="GO" id="GO:0044773">
    <property type="term" value="P:mitotic DNA damage checkpoint signaling"/>
    <property type="evidence" value="ECO:0007669"/>
    <property type="project" value="TreeGrafter"/>
</dbReference>
<accession>A0A6C0K6E2</accession>
<evidence type="ECO:0000259" key="2">
    <source>
        <dbReference type="PROSITE" id="PS50011"/>
    </source>
</evidence>
<protein>
    <recommendedName>
        <fullName evidence="2">Protein kinase domain-containing protein</fullName>
    </recommendedName>
</protein>
<reference evidence="3" key="1">
    <citation type="journal article" date="2020" name="Nature">
        <title>Giant virus diversity and host interactions through global metagenomics.</title>
        <authorList>
            <person name="Schulz F."/>
            <person name="Roux S."/>
            <person name="Paez-Espino D."/>
            <person name="Jungbluth S."/>
            <person name="Walsh D.A."/>
            <person name="Denef V.J."/>
            <person name="McMahon K.D."/>
            <person name="Konstantinidis K.T."/>
            <person name="Eloe-Fadrosh E.A."/>
            <person name="Kyrpides N.C."/>
            <person name="Woyke T."/>
        </authorList>
    </citation>
    <scope>NUCLEOTIDE SEQUENCE</scope>
    <source>
        <strain evidence="3">GVMAG-S-1101171-110</strain>
    </source>
</reference>
<feature type="domain" description="Protein kinase" evidence="2">
    <location>
        <begin position="56"/>
        <end position="371"/>
    </location>
</feature>
<dbReference type="Pfam" id="PF00069">
    <property type="entry name" value="Pkinase"/>
    <property type="match status" value="1"/>
</dbReference>
<dbReference type="GO" id="GO:0005737">
    <property type="term" value="C:cytoplasm"/>
    <property type="evidence" value="ECO:0007669"/>
    <property type="project" value="TreeGrafter"/>
</dbReference>
<proteinExistence type="predicted"/>
<dbReference type="SMART" id="SM00220">
    <property type="entry name" value="S_TKc"/>
    <property type="match status" value="1"/>
</dbReference>
<dbReference type="InterPro" id="IPR008271">
    <property type="entry name" value="Ser/Thr_kinase_AS"/>
</dbReference>
<dbReference type="PANTHER" id="PTHR44167:SF25">
    <property type="entry name" value="PROTEIN KINASE DOMAIN CONTAINING PROTEIN"/>
    <property type="match status" value="1"/>
</dbReference>
<dbReference type="GO" id="GO:0005634">
    <property type="term" value="C:nucleus"/>
    <property type="evidence" value="ECO:0007669"/>
    <property type="project" value="TreeGrafter"/>
</dbReference>
<evidence type="ECO:0000313" key="3">
    <source>
        <dbReference type="EMBL" id="QHU12277.1"/>
    </source>
</evidence>
<dbReference type="GO" id="GO:0005524">
    <property type="term" value="F:ATP binding"/>
    <property type="evidence" value="ECO:0007669"/>
    <property type="project" value="InterPro"/>
</dbReference>
<feature type="region of interest" description="Disordered" evidence="1">
    <location>
        <begin position="345"/>
        <end position="371"/>
    </location>
</feature>
<dbReference type="InterPro" id="IPR000719">
    <property type="entry name" value="Prot_kinase_dom"/>
</dbReference>
<dbReference type="Gene3D" id="1.10.510.10">
    <property type="entry name" value="Transferase(Phosphotransferase) domain 1"/>
    <property type="match status" value="1"/>
</dbReference>
<organism evidence="3">
    <name type="scientific">viral metagenome</name>
    <dbReference type="NCBI Taxonomy" id="1070528"/>
    <lineage>
        <taxon>unclassified sequences</taxon>
        <taxon>metagenomes</taxon>
        <taxon>organismal metagenomes</taxon>
    </lineage>
</organism>
<name>A0A6C0K6E2_9ZZZZ</name>
<dbReference type="InterPro" id="IPR011009">
    <property type="entry name" value="Kinase-like_dom_sf"/>
</dbReference>